<name>A0ABQ5FLL0_9ASTR</name>
<reference evidence="2" key="2">
    <citation type="submission" date="2022-01" db="EMBL/GenBank/DDBJ databases">
        <authorList>
            <person name="Yamashiro T."/>
            <person name="Shiraishi A."/>
            <person name="Satake H."/>
            <person name="Nakayama K."/>
        </authorList>
    </citation>
    <scope>NUCLEOTIDE SEQUENCE</scope>
</reference>
<sequence>MFKGLKQLVDEYVDEGVFLLAKPSLEDSDGGDTAKGFARSLTRCIPNSRGSSSPSCGFQVDEEMPSVGRSGNQDGGQAGSDHGTLDEGQAGSDLGTRDEGQAGSNPGTLDEGQAGSGPGTRDEGQAGPNPDDTNIAESLPLPNSGVLAGPSDTRKKILSASTGTLASLQTSRQRFSALVINSWNEQTVSRPDNEKTKLTTEVLKSIGIPSYSSSRHSITSPR</sequence>
<dbReference type="Proteomes" id="UP001151760">
    <property type="component" value="Unassembled WGS sequence"/>
</dbReference>
<organism evidence="2 3">
    <name type="scientific">Tanacetum coccineum</name>
    <dbReference type="NCBI Taxonomy" id="301880"/>
    <lineage>
        <taxon>Eukaryota</taxon>
        <taxon>Viridiplantae</taxon>
        <taxon>Streptophyta</taxon>
        <taxon>Embryophyta</taxon>
        <taxon>Tracheophyta</taxon>
        <taxon>Spermatophyta</taxon>
        <taxon>Magnoliopsida</taxon>
        <taxon>eudicotyledons</taxon>
        <taxon>Gunneridae</taxon>
        <taxon>Pentapetalae</taxon>
        <taxon>asterids</taxon>
        <taxon>campanulids</taxon>
        <taxon>Asterales</taxon>
        <taxon>Asteraceae</taxon>
        <taxon>Asteroideae</taxon>
        <taxon>Anthemideae</taxon>
        <taxon>Anthemidinae</taxon>
        <taxon>Tanacetum</taxon>
    </lineage>
</organism>
<evidence type="ECO:0000256" key="1">
    <source>
        <dbReference type="SAM" id="MobiDB-lite"/>
    </source>
</evidence>
<dbReference type="EMBL" id="BQNB010017494">
    <property type="protein sequence ID" value="GJT63848.1"/>
    <property type="molecule type" value="Genomic_DNA"/>
</dbReference>
<accession>A0ABQ5FLL0</accession>
<feature type="region of interest" description="Disordered" evidence="1">
    <location>
        <begin position="42"/>
        <end position="152"/>
    </location>
</feature>
<keyword evidence="3" id="KW-1185">Reference proteome</keyword>
<gene>
    <name evidence="2" type="ORF">Tco_1015328</name>
</gene>
<proteinExistence type="predicted"/>
<reference evidence="2" key="1">
    <citation type="journal article" date="2022" name="Int. J. Mol. Sci.">
        <title>Draft Genome of Tanacetum Coccineum: Genomic Comparison of Closely Related Tanacetum-Family Plants.</title>
        <authorList>
            <person name="Yamashiro T."/>
            <person name="Shiraishi A."/>
            <person name="Nakayama K."/>
            <person name="Satake H."/>
        </authorList>
    </citation>
    <scope>NUCLEOTIDE SEQUENCE</scope>
</reference>
<evidence type="ECO:0000313" key="2">
    <source>
        <dbReference type="EMBL" id="GJT63848.1"/>
    </source>
</evidence>
<protein>
    <submittedName>
        <fullName evidence="2">Uncharacterized protein</fullName>
    </submittedName>
</protein>
<evidence type="ECO:0000313" key="3">
    <source>
        <dbReference type="Proteomes" id="UP001151760"/>
    </source>
</evidence>
<comment type="caution">
    <text evidence="2">The sequence shown here is derived from an EMBL/GenBank/DDBJ whole genome shotgun (WGS) entry which is preliminary data.</text>
</comment>